<comment type="similarity">
    <text evidence="5">Belongs to the nitroreductase family. HadB/RutE subfamily.</text>
</comment>
<comment type="cofactor">
    <cofactor evidence="5">
        <name>FMN</name>
        <dbReference type="ChEBI" id="CHEBI:58210"/>
    </cofactor>
</comment>
<dbReference type="Gene3D" id="3.40.109.10">
    <property type="entry name" value="NADH Oxidase"/>
    <property type="match status" value="1"/>
</dbReference>
<evidence type="ECO:0000256" key="3">
    <source>
        <dbReference type="ARBA" id="ARBA00022857"/>
    </source>
</evidence>
<evidence type="ECO:0000313" key="8">
    <source>
        <dbReference type="Proteomes" id="UP000587070"/>
    </source>
</evidence>
<dbReference type="EC" id="1.-.-.-" evidence="5"/>
<dbReference type="PANTHER" id="PTHR43543:SF1">
    <property type="entry name" value="MALONIC SEMIALDEHYDE REDUCTASE RUTE-RELATED"/>
    <property type="match status" value="1"/>
</dbReference>
<evidence type="ECO:0000256" key="2">
    <source>
        <dbReference type="ARBA" id="ARBA00022643"/>
    </source>
</evidence>
<keyword evidence="8" id="KW-1185">Reference proteome</keyword>
<dbReference type="InterPro" id="IPR050461">
    <property type="entry name" value="Nitroreductase_HadB/RutE"/>
</dbReference>
<keyword evidence="4 5" id="KW-0560">Oxidoreductase</keyword>
<evidence type="ECO:0000259" key="6">
    <source>
        <dbReference type="Pfam" id="PF00881"/>
    </source>
</evidence>
<dbReference type="InterPro" id="IPR023936">
    <property type="entry name" value="RutE-like"/>
</dbReference>
<reference evidence="7 8" key="1">
    <citation type="submission" date="2020-08" db="EMBL/GenBank/DDBJ databases">
        <title>Genome sequencing of Purple Non-Sulfur Bacteria from various extreme environments.</title>
        <authorList>
            <person name="Mayer M."/>
        </authorList>
    </citation>
    <scope>NUCLEOTIDE SEQUENCE [LARGE SCALE GENOMIC DNA]</scope>
    <source>
        <strain evidence="7 8">2761</strain>
    </source>
</reference>
<dbReference type="Proteomes" id="UP000587070">
    <property type="component" value="Unassembled WGS sequence"/>
</dbReference>
<sequence>MQTSTATPDEGGDIKSCVRQALSAGPVPETALAAIFLAARTHARWTARPVADEILQFAYELARMAPTAANCQPLRIVFVRSAEAKARLLPALAPGNVDKTLSAPVTAILAWDTRFYELLPKLFPHTDARAWYAGDDKAALAHETAFRSASLQAAYFILAARALGLDCGPMSGFDNATVDREFFADGRFRSNFLCNLGYGDASALHPRSPRLDFAEACAIL</sequence>
<keyword evidence="2 5" id="KW-0288">FMN</keyword>
<name>A0A840G3N0_RHOTE</name>
<proteinExistence type="inferred from homology"/>
<comment type="caution">
    <text evidence="7">The sequence shown here is derived from an EMBL/GenBank/DDBJ whole genome shotgun (WGS) entry which is preliminary data.</text>
</comment>
<dbReference type="PANTHER" id="PTHR43543">
    <property type="entry name" value="MALONIC SEMIALDEHYDE REDUCTASE RUTE-RELATED"/>
    <property type="match status" value="1"/>
</dbReference>
<dbReference type="GO" id="GO:0016491">
    <property type="term" value="F:oxidoreductase activity"/>
    <property type="evidence" value="ECO:0007669"/>
    <property type="project" value="UniProtKB-UniRule"/>
</dbReference>
<dbReference type="CDD" id="cd02148">
    <property type="entry name" value="RutE-like"/>
    <property type="match status" value="1"/>
</dbReference>
<keyword evidence="1 5" id="KW-0285">Flavoprotein</keyword>
<dbReference type="EMBL" id="JACIGE010000001">
    <property type="protein sequence ID" value="MBB4245921.1"/>
    <property type="molecule type" value="Genomic_DNA"/>
</dbReference>
<dbReference type="Pfam" id="PF00881">
    <property type="entry name" value="Nitroreductase"/>
    <property type="match status" value="1"/>
</dbReference>
<dbReference type="OrthoDB" id="9784375at2"/>
<dbReference type="RefSeq" id="WP_153115074.1">
    <property type="nucleotide sequence ID" value="NZ_JACIGE010000001.1"/>
</dbReference>
<dbReference type="InterPro" id="IPR000415">
    <property type="entry name" value="Nitroreductase-like"/>
</dbReference>
<dbReference type="NCBIfam" id="NF003768">
    <property type="entry name" value="PRK05365.1"/>
    <property type="match status" value="1"/>
</dbReference>
<feature type="domain" description="Nitroreductase" evidence="6">
    <location>
        <begin position="45"/>
        <end position="198"/>
    </location>
</feature>
<protein>
    <recommendedName>
        <fullName evidence="5">Putative NADH dehydrogenase/NAD(P)H nitroreductase GGD90_000270</fullName>
        <ecNumber evidence="5">1.-.-.-</ecNumber>
    </recommendedName>
</protein>
<keyword evidence="3 5" id="KW-0521">NADP</keyword>
<evidence type="ECO:0000256" key="5">
    <source>
        <dbReference type="HAMAP-Rule" id="MF_01204"/>
    </source>
</evidence>
<dbReference type="AlphaFoldDB" id="A0A840G3N0"/>
<evidence type="ECO:0000313" key="7">
    <source>
        <dbReference type="EMBL" id="MBB4245921.1"/>
    </source>
</evidence>
<evidence type="ECO:0000256" key="4">
    <source>
        <dbReference type="ARBA" id="ARBA00023002"/>
    </source>
</evidence>
<accession>A0A840G3N0</accession>
<keyword evidence="5" id="KW-0520">NAD</keyword>
<dbReference type="HAMAP" id="MF_01204">
    <property type="entry name" value="Oxidoreductase_RutE_HadB"/>
    <property type="match status" value="1"/>
</dbReference>
<dbReference type="SUPFAM" id="SSF55469">
    <property type="entry name" value="FMN-dependent nitroreductase-like"/>
    <property type="match status" value="1"/>
</dbReference>
<dbReference type="InterPro" id="IPR029479">
    <property type="entry name" value="Nitroreductase"/>
</dbReference>
<evidence type="ECO:0000256" key="1">
    <source>
        <dbReference type="ARBA" id="ARBA00022630"/>
    </source>
</evidence>
<organism evidence="7 8">
    <name type="scientific">Rhodocyclus tenuis</name>
    <name type="common">Rhodospirillum tenue</name>
    <dbReference type="NCBI Taxonomy" id="1066"/>
    <lineage>
        <taxon>Bacteria</taxon>
        <taxon>Pseudomonadati</taxon>
        <taxon>Pseudomonadota</taxon>
        <taxon>Betaproteobacteria</taxon>
        <taxon>Rhodocyclales</taxon>
        <taxon>Rhodocyclaceae</taxon>
        <taxon>Rhodocyclus</taxon>
    </lineage>
</organism>
<gene>
    <name evidence="7" type="ORF">GGD90_000270</name>
</gene>